<evidence type="ECO:0000256" key="6">
    <source>
        <dbReference type="PROSITE-ProRule" id="PRU00169"/>
    </source>
</evidence>
<feature type="domain" description="Response regulatory" evidence="9">
    <location>
        <begin position="886"/>
        <end position="1010"/>
    </location>
</feature>
<evidence type="ECO:0000256" key="3">
    <source>
        <dbReference type="ARBA" id="ARBA00022553"/>
    </source>
</evidence>
<dbReference type="SMART" id="SM00388">
    <property type="entry name" value="HisKA"/>
    <property type="match status" value="1"/>
</dbReference>
<protein>
    <recommendedName>
        <fullName evidence="2">histidine kinase</fullName>
        <ecNumber evidence="2">2.7.13.3</ecNumber>
    </recommendedName>
</protein>
<feature type="compositionally biased region" description="Polar residues" evidence="7">
    <location>
        <begin position="1"/>
        <end position="10"/>
    </location>
</feature>
<dbReference type="GO" id="GO:0000155">
    <property type="term" value="F:phosphorelay sensor kinase activity"/>
    <property type="evidence" value="ECO:0007669"/>
    <property type="project" value="InterPro"/>
</dbReference>
<feature type="compositionally biased region" description="Basic and acidic residues" evidence="7">
    <location>
        <begin position="1042"/>
        <end position="1057"/>
    </location>
</feature>
<evidence type="ECO:0000256" key="2">
    <source>
        <dbReference type="ARBA" id="ARBA00012438"/>
    </source>
</evidence>
<organism evidence="10 11">
    <name type="scientific">Filobasidium floriforme</name>
    <dbReference type="NCBI Taxonomy" id="5210"/>
    <lineage>
        <taxon>Eukaryota</taxon>
        <taxon>Fungi</taxon>
        <taxon>Dikarya</taxon>
        <taxon>Basidiomycota</taxon>
        <taxon>Agaricomycotina</taxon>
        <taxon>Tremellomycetes</taxon>
        <taxon>Filobasidiales</taxon>
        <taxon>Filobasidiaceae</taxon>
        <taxon>Filobasidium</taxon>
    </lineage>
</organism>
<dbReference type="PANTHER" id="PTHR43047">
    <property type="entry name" value="TWO-COMPONENT HISTIDINE PROTEIN KINASE"/>
    <property type="match status" value="1"/>
</dbReference>
<feature type="compositionally biased region" description="Low complexity" evidence="7">
    <location>
        <begin position="863"/>
        <end position="872"/>
    </location>
</feature>
<feature type="region of interest" description="Disordered" evidence="7">
    <location>
        <begin position="114"/>
        <end position="157"/>
    </location>
</feature>
<dbReference type="SUPFAM" id="SSF47384">
    <property type="entry name" value="Homodimeric domain of signal transducing histidine kinase"/>
    <property type="match status" value="1"/>
</dbReference>
<dbReference type="InterPro" id="IPR011006">
    <property type="entry name" value="CheY-like_superfamily"/>
</dbReference>
<dbReference type="Pfam" id="PF00512">
    <property type="entry name" value="HisKA"/>
    <property type="match status" value="1"/>
</dbReference>
<keyword evidence="11" id="KW-1185">Reference proteome</keyword>
<keyword evidence="3 6" id="KW-0597">Phosphoprotein</keyword>
<dbReference type="AlphaFoldDB" id="A0A8K0NM30"/>
<dbReference type="PROSITE" id="PS50110">
    <property type="entry name" value="RESPONSE_REGULATORY"/>
    <property type="match status" value="1"/>
</dbReference>
<comment type="caution">
    <text evidence="10">The sequence shown here is derived from an EMBL/GenBank/DDBJ whole genome shotgun (WGS) entry which is preliminary data.</text>
</comment>
<dbReference type="SUPFAM" id="SSF52172">
    <property type="entry name" value="CheY-like"/>
    <property type="match status" value="1"/>
</dbReference>
<feature type="modified residue" description="4-aspartylphosphate" evidence="6">
    <location>
        <position position="937"/>
    </location>
</feature>
<dbReference type="SUPFAM" id="SSF55874">
    <property type="entry name" value="ATPase domain of HSP90 chaperone/DNA topoisomerase II/histidine kinase"/>
    <property type="match status" value="1"/>
</dbReference>
<dbReference type="SMART" id="SM00387">
    <property type="entry name" value="HATPase_c"/>
    <property type="match status" value="1"/>
</dbReference>
<dbReference type="Gene3D" id="1.10.287.130">
    <property type="match status" value="1"/>
</dbReference>
<dbReference type="GO" id="GO:0005886">
    <property type="term" value="C:plasma membrane"/>
    <property type="evidence" value="ECO:0007669"/>
    <property type="project" value="TreeGrafter"/>
</dbReference>
<comment type="catalytic activity">
    <reaction evidence="1">
        <text>ATP + protein L-histidine = ADP + protein N-phospho-L-histidine.</text>
        <dbReference type="EC" id="2.7.13.3"/>
    </reaction>
</comment>
<dbReference type="EC" id="2.7.13.3" evidence="2"/>
<feature type="region of interest" description="Disordered" evidence="7">
    <location>
        <begin position="1"/>
        <end position="72"/>
    </location>
</feature>
<gene>
    <name evidence="10" type="ORF">FFLO_04744</name>
</gene>
<dbReference type="Gene3D" id="3.40.50.2300">
    <property type="match status" value="1"/>
</dbReference>
<feature type="region of interest" description="Disordered" evidence="7">
    <location>
        <begin position="841"/>
        <end position="880"/>
    </location>
</feature>
<dbReference type="Pfam" id="PF00072">
    <property type="entry name" value="Response_reg"/>
    <property type="match status" value="1"/>
</dbReference>
<dbReference type="Proteomes" id="UP000812966">
    <property type="component" value="Unassembled WGS sequence"/>
</dbReference>
<proteinExistence type="predicted"/>
<name>A0A8K0NM30_9TREE</name>
<feature type="region of interest" description="Disordered" evidence="7">
    <location>
        <begin position="1012"/>
        <end position="1057"/>
    </location>
</feature>
<dbReference type="PRINTS" id="PR00344">
    <property type="entry name" value="BCTRLSENSOR"/>
</dbReference>
<feature type="compositionally biased region" description="Low complexity" evidence="7">
    <location>
        <begin position="18"/>
        <end position="59"/>
    </location>
</feature>
<dbReference type="CDD" id="cd00082">
    <property type="entry name" value="HisKA"/>
    <property type="match status" value="1"/>
</dbReference>
<dbReference type="InterPro" id="IPR036890">
    <property type="entry name" value="HATPase_C_sf"/>
</dbReference>
<dbReference type="PROSITE" id="PS50109">
    <property type="entry name" value="HIS_KIN"/>
    <property type="match status" value="1"/>
</dbReference>
<dbReference type="Gene3D" id="3.30.565.10">
    <property type="entry name" value="Histidine kinase-like ATPase, C-terminal domain"/>
    <property type="match status" value="1"/>
</dbReference>
<evidence type="ECO:0000313" key="10">
    <source>
        <dbReference type="EMBL" id="KAG7530881.1"/>
    </source>
</evidence>
<evidence type="ECO:0000259" key="8">
    <source>
        <dbReference type="PROSITE" id="PS50109"/>
    </source>
</evidence>
<dbReference type="InterPro" id="IPR036097">
    <property type="entry name" value="HisK_dim/P_sf"/>
</dbReference>
<dbReference type="InterPro" id="IPR003661">
    <property type="entry name" value="HisK_dim/P_dom"/>
</dbReference>
<accession>A0A8K0NM30</accession>
<dbReference type="InterPro" id="IPR004358">
    <property type="entry name" value="Sig_transdc_His_kin-like_C"/>
</dbReference>
<evidence type="ECO:0000256" key="7">
    <source>
        <dbReference type="SAM" id="MobiDB-lite"/>
    </source>
</evidence>
<feature type="domain" description="Histidine kinase" evidence="8">
    <location>
        <begin position="601"/>
        <end position="820"/>
    </location>
</feature>
<evidence type="ECO:0000256" key="1">
    <source>
        <dbReference type="ARBA" id="ARBA00000085"/>
    </source>
</evidence>
<keyword evidence="5" id="KW-0418">Kinase</keyword>
<dbReference type="Pfam" id="PF02518">
    <property type="entry name" value="HATPase_c"/>
    <property type="match status" value="1"/>
</dbReference>
<keyword evidence="4" id="KW-0808">Transferase</keyword>
<evidence type="ECO:0000256" key="4">
    <source>
        <dbReference type="ARBA" id="ARBA00022679"/>
    </source>
</evidence>
<sequence length="1057" mass="117812">MADNNNSSTERSVKAGNASGSTSSTSTSPHPPSSSSSQPKASSSSSSSSPSTATATDPTFFSRFDTDYDDETDETSVRKWFDFLSSCARGIPPYDQTPERPPLTRELVRQVKGIVDSGEKGNEHDEDETNSEEGEEDRDQDQANDEESSRSTRTNPLDYVYKDLDDDLARQIRDFYCRTGYLPSPRTSEEDLREQILVEYDLHSEKQINNFQASIDLVSAFFPGTLCAFTLFRDRREHHYALSGPEEVKRAFKRAKFPAGQSLSGHFQRDQLFLHHPLRRLGIKSFFGRTVKLELDLDPVPGRPQDEERKINLGIGTLNVYFVEEKIERPTGAQENVLRHVTGMLETQLRATWEGHRRSREANANTAISGFIDDALASHDPTRLASTEEKQRREDNYVHLDELKEEKEATTNSNDPVGPLQEEPGKLEEMAGSACKRLAGVLRQIDGLCIVDLRSVQPVDRRKPEKYYVDTESSYPTNSLAHFRSTEDVVFPDFRHVDAAKSISKYLETSSSLPNFSFKSGHSESGLEPFLPKGTLAHIAMPFFVPDDPLFIIIVTSRKPYYRFDVRDENIVRTMGSVLRAQALQARMIAADATKTAFLSSISHELRTPMHGVLTGLQLVREAVRRQEWDQLASLLGVAESSGKTLQHLLNDVLDFGSIGKKDQKKSRTAEVDLARSAEEMAMACSTRMTSEGVGVDLIVEYEKRNWKAMIDEAGYHRILINGLSNSIKFTKQGSIRVVLSMSDDLKKVTIRIIDTGIGIKAKFAPKIFEPFTKSDSFSPGAGLGLYITKGLVDRMSGTLALSPNPAGGTTFEVVLPIRLLDTNKQTEAREKVVKPIKGWLTQQDDAVPSTEMPDSSGDESRQPPQQRQQQRNPESDLSYESDKVRVLVVDDNDISRKLLLMALRKSPTKVSTAQATNGEEAVDKFRDFRPDLVLTDVSMPIMDGLTAAGHMRRAEEGFDTVDAKSRIFAITGLGSSDPRLQKEGEASLDGWLVKGEHGLDVIYEIVRETGEKRTEHRAAHRAGQGGKLKGKRVVAGENEETAEHGEQNKPEEDREG</sequence>
<dbReference type="EMBL" id="JABELV010000106">
    <property type="protein sequence ID" value="KAG7530881.1"/>
    <property type="molecule type" value="Genomic_DNA"/>
</dbReference>
<reference evidence="10" key="1">
    <citation type="submission" date="2020-04" db="EMBL/GenBank/DDBJ databases">
        <title>Analysis of mating type loci in Filobasidium floriforme.</title>
        <authorList>
            <person name="Nowrousian M."/>
        </authorList>
    </citation>
    <scope>NUCLEOTIDE SEQUENCE</scope>
    <source>
        <strain evidence="10">CBS 6242</strain>
    </source>
</reference>
<evidence type="ECO:0000256" key="5">
    <source>
        <dbReference type="ARBA" id="ARBA00022777"/>
    </source>
</evidence>
<dbReference type="CDD" id="cd17546">
    <property type="entry name" value="REC_hyHK_CKI1_RcsC-like"/>
    <property type="match status" value="1"/>
</dbReference>
<dbReference type="PANTHER" id="PTHR43047:SF72">
    <property type="entry name" value="OSMOSENSING HISTIDINE PROTEIN KINASE SLN1"/>
    <property type="match status" value="1"/>
</dbReference>
<dbReference type="InterPro" id="IPR005467">
    <property type="entry name" value="His_kinase_dom"/>
</dbReference>
<dbReference type="InterPro" id="IPR001789">
    <property type="entry name" value="Sig_transdc_resp-reg_receiver"/>
</dbReference>
<dbReference type="SMART" id="SM00448">
    <property type="entry name" value="REC"/>
    <property type="match status" value="1"/>
</dbReference>
<feature type="compositionally biased region" description="Acidic residues" evidence="7">
    <location>
        <begin position="124"/>
        <end position="146"/>
    </location>
</feature>
<dbReference type="InterPro" id="IPR003594">
    <property type="entry name" value="HATPase_dom"/>
</dbReference>
<dbReference type="GO" id="GO:0009927">
    <property type="term" value="F:histidine phosphotransfer kinase activity"/>
    <property type="evidence" value="ECO:0007669"/>
    <property type="project" value="TreeGrafter"/>
</dbReference>
<evidence type="ECO:0000259" key="9">
    <source>
        <dbReference type="PROSITE" id="PS50110"/>
    </source>
</evidence>
<evidence type="ECO:0000313" key="11">
    <source>
        <dbReference type="Proteomes" id="UP000812966"/>
    </source>
</evidence>